<gene>
    <name evidence="3" type="primary">LOC110774678</name>
</gene>
<organism evidence="2 3">
    <name type="scientific">Spinacia oleracea</name>
    <name type="common">Spinach</name>
    <dbReference type="NCBI Taxonomy" id="3562"/>
    <lineage>
        <taxon>Eukaryota</taxon>
        <taxon>Viridiplantae</taxon>
        <taxon>Streptophyta</taxon>
        <taxon>Embryophyta</taxon>
        <taxon>Tracheophyta</taxon>
        <taxon>Spermatophyta</taxon>
        <taxon>Magnoliopsida</taxon>
        <taxon>eudicotyledons</taxon>
        <taxon>Gunneridae</taxon>
        <taxon>Pentapetalae</taxon>
        <taxon>Caryophyllales</taxon>
        <taxon>Chenopodiaceae</taxon>
        <taxon>Chenopodioideae</taxon>
        <taxon>Anserineae</taxon>
        <taxon>Spinacia</taxon>
    </lineage>
</organism>
<dbReference type="InterPro" id="IPR040276">
    <property type="entry name" value="At4g26450-like"/>
</dbReference>
<dbReference type="PANTHER" id="PTHR36056">
    <property type="entry name" value="PROTEIN, PUTATIVE-RELATED"/>
    <property type="match status" value="1"/>
</dbReference>
<dbReference type="Proteomes" id="UP000813463">
    <property type="component" value="Chromosome 4"/>
</dbReference>
<evidence type="ECO:0000256" key="1">
    <source>
        <dbReference type="SAM" id="MobiDB-lite"/>
    </source>
</evidence>
<dbReference type="AlphaFoldDB" id="A0A9R0HQF7"/>
<feature type="region of interest" description="Disordered" evidence="1">
    <location>
        <begin position="1"/>
        <end position="45"/>
    </location>
</feature>
<dbReference type="OrthoDB" id="765741at2759"/>
<keyword evidence="2" id="KW-1185">Reference proteome</keyword>
<dbReference type="KEGG" id="soe:110774678"/>
<feature type="region of interest" description="Disordered" evidence="1">
    <location>
        <begin position="74"/>
        <end position="144"/>
    </location>
</feature>
<name>A0A9R0HQF7_SPIOL</name>
<dbReference type="GeneID" id="110774678"/>
<evidence type="ECO:0000313" key="2">
    <source>
        <dbReference type="Proteomes" id="UP000813463"/>
    </source>
</evidence>
<feature type="compositionally biased region" description="Polar residues" evidence="1">
    <location>
        <begin position="74"/>
        <end position="84"/>
    </location>
</feature>
<reference evidence="3" key="2">
    <citation type="submission" date="2025-08" db="UniProtKB">
        <authorList>
            <consortium name="RefSeq"/>
        </authorList>
    </citation>
    <scope>IDENTIFICATION</scope>
    <source>
        <tissue evidence="3">Leaf</tissue>
    </source>
</reference>
<feature type="compositionally biased region" description="Basic and acidic residues" evidence="1">
    <location>
        <begin position="85"/>
        <end position="103"/>
    </location>
</feature>
<accession>A0A9R0HQF7</accession>
<reference evidence="2" key="1">
    <citation type="journal article" date="2021" name="Nat. Commun.">
        <title>Genomic analyses provide insights into spinach domestication and the genetic basis of agronomic traits.</title>
        <authorList>
            <person name="Cai X."/>
            <person name="Sun X."/>
            <person name="Xu C."/>
            <person name="Sun H."/>
            <person name="Wang X."/>
            <person name="Ge C."/>
            <person name="Zhang Z."/>
            <person name="Wang Q."/>
            <person name="Fei Z."/>
            <person name="Jiao C."/>
            <person name="Wang Q."/>
        </authorList>
    </citation>
    <scope>NUCLEOTIDE SEQUENCE [LARGE SCALE GENOMIC DNA]</scope>
    <source>
        <strain evidence="2">cv. Varoflay</strain>
    </source>
</reference>
<feature type="compositionally biased region" description="Basic and acidic residues" evidence="1">
    <location>
        <begin position="130"/>
        <end position="139"/>
    </location>
</feature>
<sequence>MRSNMTGIGFYNSEPRNFNRGFGRGIPKPFQPSQRHPSPQPSRKGDLFIEAGKLAVEYLVSRGLLSSNVLPGKYQNGSLRNNSGEPHDLRSSLDRDSNRRSSLDLDITMSRSYSREKRRLGPSRSFSSDWSRENEKEGSLTEEAIPARTMEVDNDTFHKDTTKDADTFVQNSHPVEPAAKDDSHTELEDDIAKGCSLGDLDSAMTSLVKNEDDKEVMKVSDSVNTMFEESKTSNENHDMEKDTAVDNLAIQLGEEKSTASPLINNHPDSNPTLISNEIKVTETGHDSLDSQKYDTMNNSEEILNSKGLGTDVSDHSFSEAGGLSPVYPVDQQGFMDSLPFTDKTFSFEQKSSGLPVLGMCNSISKDRGEKRPIEEDNMMEGVKKAKHQWLSVAQSDEYSHLSDLSDKHSVSPEKGAMNIFNVSASQDSFTNVSLDLKGGVEANLNQGEKQLLSNSFKICDLNLMEASDMHENHEIPALLYPTIPGPRRDLPVDIDLSVNNSCNLTNDFNDSGSMRKDIEIIDLESTSLEGCKSPNTSLKNNEAGITSMESFQNPQNSTENPDGQDGYGFMISELLGNDVPNCSSVQPDMNSLHNGMGLNHGEGMFSEDDPIYMSLGEIPLTGLLRDWEQPTQERNPFEL</sequence>
<protein>
    <submittedName>
        <fullName evidence="3">Uncharacterized protein At4g26450 isoform X1</fullName>
    </submittedName>
</protein>
<dbReference type="RefSeq" id="XP_021834928.1">
    <property type="nucleotide sequence ID" value="XM_021979236.2"/>
</dbReference>
<proteinExistence type="predicted"/>
<evidence type="ECO:0000313" key="3">
    <source>
        <dbReference type="RefSeq" id="XP_021834928.1"/>
    </source>
</evidence>
<dbReference type="PANTHER" id="PTHR36056:SF1">
    <property type="entry name" value="PROTEIN, PUTATIVE-RELATED"/>
    <property type="match status" value="1"/>
</dbReference>